<evidence type="ECO:0000256" key="3">
    <source>
        <dbReference type="SAM" id="SignalP"/>
    </source>
</evidence>
<dbReference type="AlphaFoldDB" id="A0A7X2H548"/>
<feature type="domain" description="DUF4349" evidence="4">
    <location>
        <begin position="119"/>
        <end position="334"/>
    </location>
</feature>
<feature type="region of interest" description="Disordered" evidence="1">
    <location>
        <begin position="31"/>
        <end position="70"/>
    </location>
</feature>
<keyword evidence="2" id="KW-0812">Transmembrane</keyword>
<keyword evidence="2" id="KW-1133">Transmembrane helix</keyword>
<evidence type="ECO:0000313" key="6">
    <source>
        <dbReference type="Proteomes" id="UP000463051"/>
    </source>
</evidence>
<keyword evidence="2" id="KW-0472">Membrane</keyword>
<evidence type="ECO:0000313" key="5">
    <source>
        <dbReference type="EMBL" id="MRN53623.1"/>
    </source>
</evidence>
<sequence>MSMRKWGLHYLCLLILAIALAGCGSGGSDNNSAADRGGLSKSDSGEAVSNTADTAAAPLNKTESSESLASTAVAPASKGAAVQTGGDQDTVIQSSTAENAADGTAGFTGNDVVAGLNMKLIYHANLNMEVENYAKAQTEIRNMVSLANGYIIEFTETSAEYEQGGTFILKVPASGFSSFLSNLDKVKHEKLERSIKGQDVSEEYVDLGSRLKAKQLMEVQYTEFMKKATKSSDLVSFANELGAIQEQIEQIKGRMRYIDQNVSFSTVELRLYQTDKAVVDKEETDQGPLMDRASSALNASLHAISVTFQWIVVILAGALPLLIVVGIVLAIVLWFRKNALRQRNDGTERIRQTSRQEVKESIKEEENKEE</sequence>
<reference evidence="5 6" key="1">
    <citation type="submission" date="2019-11" db="EMBL/GenBank/DDBJ databases">
        <title>Paenibacillus monticola sp. nov., a novel PGPR strain isolated from mountain sample in China.</title>
        <authorList>
            <person name="Zhao Q."/>
            <person name="Li H.-P."/>
            <person name="Zhang J.-L."/>
        </authorList>
    </citation>
    <scope>NUCLEOTIDE SEQUENCE [LARGE SCALE GENOMIC DNA]</scope>
    <source>
        <strain evidence="5 6">LC-T2</strain>
    </source>
</reference>
<feature type="compositionally biased region" description="Polar residues" evidence="1">
    <location>
        <begin position="61"/>
        <end position="70"/>
    </location>
</feature>
<dbReference type="Proteomes" id="UP000463051">
    <property type="component" value="Unassembled WGS sequence"/>
</dbReference>
<dbReference type="InterPro" id="IPR025645">
    <property type="entry name" value="DUF4349"/>
</dbReference>
<name>A0A7X2H548_9BACL</name>
<evidence type="ECO:0000256" key="1">
    <source>
        <dbReference type="SAM" id="MobiDB-lite"/>
    </source>
</evidence>
<feature type="signal peptide" evidence="3">
    <location>
        <begin position="1"/>
        <end position="21"/>
    </location>
</feature>
<dbReference type="PROSITE" id="PS51257">
    <property type="entry name" value="PROKAR_LIPOPROTEIN"/>
    <property type="match status" value="1"/>
</dbReference>
<organism evidence="5 6">
    <name type="scientific">Paenibacillus monticola</name>
    <dbReference type="NCBI Taxonomy" id="2666075"/>
    <lineage>
        <taxon>Bacteria</taxon>
        <taxon>Bacillati</taxon>
        <taxon>Bacillota</taxon>
        <taxon>Bacilli</taxon>
        <taxon>Bacillales</taxon>
        <taxon>Paenibacillaceae</taxon>
        <taxon>Paenibacillus</taxon>
    </lineage>
</organism>
<evidence type="ECO:0000256" key="2">
    <source>
        <dbReference type="SAM" id="Phobius"/>
    </source>
</evidence>
<keyword evidence="3" id="KW-0732">Signal</keyword>
<feature type="chain" id="PRO_5038480909" evidence="3">
    <location>
        <begin position="22"/>
        <end position="370"/>
    </location>
</feature>
<keyword evidence="6" id="KW-1185">Reference proteome</keyword>
<accession>A0A7X2H548</accession>
<protein>
    <submittedName>
        <fullName evidence="5">DUF4349 domain-containing protein</fullName>
    </submittedName>
</protein>
<gene>
    <name evidence="5" type="ORF">GJB61_11510</name>
</gene>
<evidence type="ECO:0000259" key="4">
    <source>
        <dbReference type="Pfam" id="PF14257"/>
    </source>
</evidence>
<dbReference type="Pfam" id="PF14257">
    <property type="entry name" value="DUF4349"/>
    <property type="match status" value="1"/>
</dbReference>
<comment type="caution">
    <text evidence="5">The sequence shown here is derived from an EMBL/GenBank/DDBJ whole genome shotgun (WGS) entry which is preliminary data.</text>
</comment>
<feature type="region of interest" description="Disordered" evidence="1">
    <location>
        <begin position="349"/>
        <end position="370"/>
    </location>
</feature>
<feature type="transmembrane region" description="Helical" evidence="2">
    <location>
        <begin position="310"/>
        <end position="335"/>
    </location>
</feature>
<dbReference type="EMBL" id="WJXB01000003">
    <property type="protein sequence ID" value="MRN53623.1"/>
    <property type="molecule type" value="Genomic_DNA"/>
</dbReference>
<proteinExistence type="predicted"/>